<dbReference type="FunFam" id="2.60.40.10:FF:000465">
    <property type="entry name" value="Granulocyte colony-stimulating factor receptor"/>
    <property type="match status" value="1"/>
</dbReference>
<dbReference type="Gene3D" id="2.60.40.10">
    <property type="entry name" value="Immunoglobulins"/>
    <property type="match status" value="5"/>
</dbReference>
<name>A0A401RMT6_CHIPU</name>
<dbReference type="EMBL" id="BEZZ01001551">
    <property type="protein sequence ID" value="GCC19404.1"/>
    <property type="molecule type" value="Genomic_DNA"/>
</dbReference>
<evidence type="ECO:0000259" key="13">
    <source>
        <dbReference type="PROSITE" id="PS50853"/>
    </source>
</evidence>
<dbReference type="PROSITE" id="PS50853">
    <property type="entry name" value="FN3"/>
    <property type="match status" value="2"/>
</dbReference>
<dbReference type="STRING" id="137246.A0A401RMT6"/>
<feature type="domain" description="Fibronectin type-III" evidence="13">
    <location>
        <begin position="455"/>
        <end position="549"/>
    </location>
</feature>
<sequence>MMEIWSYGIKSLIKPGGESLNTMRKSVDLISLLCCLVYLLGPHIGVLLDAHECLRISVSANPVHWGSSLVATCKIINTSCIMGSITHASQIMWQLDNMYIAKTQYTVVDRTISQVNISAFKQTVGNVSCEIPQRAGGILQNGVRIQAGFPPMKPTNLTCVTSWKEKISMTCSWDPGRDPYIRTTYTLRRIKNLGKCHNHGMDAEWSDCFSQDSHSCTVPRDKLRLFSTDDIFVLAENELGSQVSDVLCLDAMDVAPVGIPEVWWHFEGPVQDENMYIRMFWKELKKSEMNGKIRGYRVTFGCEPDTNHPEVTLCNTTSLSCKISTPKGDGNICVRAYNAAGHSPAALLALPTLHQTGIAALRPFVNIIPITEHSLQIYWTHPSIPVLGYIVEWCQMSEEYSCEINWKKVSADSTGSILQENIEPMKRYAISIYPLLLKGLALPYSTEAYSKQGVPLTGPKVSANRIWKSKAEVIWGEIPTSKRQGFIRNYTIFYSDKTGPVQYIVRSDLKRRYMLTGLLAATNYEVKVMATTDAGGTNGSVLNLTTKKSDDGNILIIIAWLFPILLLLISVLLLTYFLLRKMLTGQLWPKIPNPANSTLASWTPGKKGQVNTFMPQYLISWSD</sequence>
<dbReference type="PANTHER" id="PTHR48423">
    <property type="entry name" value="INTERLEUKIN-27 RECEPTOR SUBUNIT ALPHA"/>
    <property type="match status" value="1"/>
</dbReference>
<comment type="caution">
    <text evidence="14">The sequence shown here is derived from an EMBL/GenBank/DDBJ whole genome shotgun (WGS) entry which is preliminary data.</text>
</comment>
<dbReference type="InterPro" id="IPR036179">
    <property type="entry name" value="Ig-like_dom_sf"/>
</dbReference>
<feature type="domain" description="Fibronectin type-III" evidence="13">
    <location>
        <begin position="360"/>
        <end position="453"/>
    </location>
</feature>
<keyword evidence="8" id="KW-1015">Disulfide bond</keyword>
<proteinExistence type="inferred from homology"/>
<keyword evidence="6 12" id="KW-1133">Transmembrane helix</keyword>
<evidence type="ECO:0000256" key="9">
    <source>
        <dbReference type="ARBA" id="ARBA00023170"/>
    </source>
</evidence>
<feature type="transmembrane region" description="Helical" evidence="12">
    <location>
        <begin position="554"/>
        <end position="579"/>
    </location>
</feature>
<keyword evidence="4" id="KW-0732">Signal</keyword>
<dbReference type="InterPro" id="IPR036116">
    <property type="entry name" value="FN3_sf"/>
</dbReference>
<evidence type="ECO:0000256" key="10">
    <source>
        <dbReference type="ARBA" id="ARBA00023180"/>
    </source>
</evidence>
<dbReference type="CDD" id="cd00063">
    <property type="entry name" value="FN3"/>
    <property type="match status" value="2"/>
</dbReference>
<comment type="similarity">
    <text evidence="2">Belongs to the type I cytokine receptor family. Type 2 subfamily.</text>
</comment>
<keyword evidence="10" id="KW-0325">Glycoprotein</keyword>
<dbReference type="InterPro" id="IPR052672">
    <property type="entry name" value="Type1_Cytokine_Rcpt_Type2"/>
</dbReference>
<accession>A0A401RMT6</accession>
<keyword evidence="7 12" id="KW-0472">Membrane</keyword>
<evidence type="ECO:0000313" key="15">
    <source>
        <dbReference type="Proteomes" id="UP000287033"/>
    </source>
</evidence>
<evidence type="ECO:0000256" key="2">
    <source>
        <dbReference type="ARBA" id="ARBA00008921"/>
    </source>
</evidence>
<dbReference type="GO" id="GO:0005886">
    <property type="term" value="C:plasma membrane"/>
    <property type="evidence" value="ECO:0007669"/>
    <property type="project" value="UniProtKB-ARBA"/>
</dbReference>
<dbReference type="InterPro" id="IPR010457">
    <property type="entry name" value="IgC2-like_lig-bd"/>
</dbReference>
<protein>
    <recommendedName>
        <fullName evidence="13">Fibronectin type-III domain-containing protein</fullName>
    </recommendedName>
</protein>
<evidence type="ECO:0000256" key="12">
    <source>
        <dbReference type="SAM" id="Phobius"/>
    </source>
</evidence>
<evidence type="ECO:0000256" key="4">
    <source>
        <dbReference type="ARBA" id="ARBA00022729"/>
    </source>
</evidence>
<keyword evidence="3 12" id="KW-0812">Transmembrane</keyword>
<comment type="subcellular location">
    <subcellularLocation>
        <location evidence="1">Membrane</location>
        <topology evidence="1">Single-pass type I membrane protein</topology>
    </subcellularLocation>
</comment>
<dbReference type="InterPro" id="IPR013783">
    <property type="entry name" value="Ig-like_fold"/>
</dbReference>
<keyword evidence="5" id="KW-0677">Repeat</keyword>
<dbReference type="Proteomes" id="UP000287033">
    <property type="component" value="Unassembled WGS sequence"/>
</dbReference>
<evidence type="ECO:0000256" key="8">
    <source>
        <dbReference type="ARBA" id="ARBA00023157"/>
    </source>
</evidence>
<organism evidence="14 15">
    <name type="scientific">Chiloscyllium punctatum</name>
    <name type="common">Brownbanded bambooshark</name>
    <name type="synonym">Hemiscyllium punctatum</name>
    <dbReference type="NCBI Taxonomy" id="137246"/>
    <lineage>
        <taxon>Eukaryota</taxon>
        <taxon>Metazoa</taxon>
        <taxon>Chordata</taxon>
        <taxon>Craniata</taxon>
        <taxon>Vertebrata</taxon>
        <taxon>Chondrichthyes</taxon>
        <taxon>Elasmobranchii</taxon>
        <taxon>Galeomorphii</taxon>
        <taxon>Galeoidea</taxon>
        <taxon>Orectolobiformes</taxon>
        <taxon>Hemiscylliidae</taxon>
        <taxon>Chiloscyllium</taxon>
    </lineage>
</organism>
<evidence type="ECO:0000256" key="1">
    <source>
        <dbReference type="ARBA" id="ARBA00004479"/>
    </source>
</evidence>
<dbReference type="GO" id="GO:0004896">
    <property type="term" value="F:cytokine receptor activity"/>
    <property type="evidence" value="ECO:0007669"/>
    <property type="project" value="InterPro"/>
</dbReference>
<evidence type="ECO:0000256" key="5">
    <source>
        <dbReference type="ARBA" id="ARBA00022737"/>
    </source>
</evidence>
<dbReference type="SUPFAM" id="SSF48726">
    <property type="entry name" value="Immunoglobulin"/>
    <property type="match status" value="1"/>
</dbReference>
<evidence type="ECO:0000256" key="7">
    <source>
        <dbReference type="ARBA" id="ARBA00023136"/>
    </source>
</evidence>
<dbReference type="InterPro" id="IPR003961">
    <property type="entry name" value="FN3_dom"/>
</dbReference>
<dbReference type="OrthoDB" id="9887129at2759"/>
<reference evidence="14 15" key="1">
    <citation type="journal article" date="2018" name="Nat. Ecol. Evol.">
        <title>Shark genomes provide insights into elasmobranch evolution and the origin of vertebrates.</title>
        <authorList>
            <person name="Hara Y"/>
            <person name="Yamaguchi K"/>
            <person name="Onimaru K"/>
            <person name="Kadota M"/>
            <person name="Koyanagi M"/>
            <person name="Keeley SD"/>
            <person name="Tatsumi K"/>
            <person name="Tanaka K"/>
            <person name="Motone F"/>
            <person name="Kageyama Y"/>
            <person name="Nozu R"/>
            <person name="Adachi N"/>
            <person name="Nishimura O"/>
            <person name="Nakagawa R"/>
            <person name="Tanegashima C"/>
            <person name="Kiyatake I"/>
            <person name="Matsumoto R"/>
            <person name="Murakumo K"/>
            <person name="Nishida K"/>
            <person name="Terakita A"/>
            <person name="Kuratani S"/>
            <person name="Sato K"/>
            <person name="Hyodo S Kuraku.S."/>
        </authorList>
    </citation>
    <scope>NUCLEOTIDE SEQUENCE [LARGE SCALE GENOMIC DNA]</scope>
</reference>
<dbReference type="PROSITE" id="PS01353">
    <property type="entry name" value="HEMATOPO_REC_L_F2"/>
    <property type="match status" value="1"/>
</dbReference>
<dbReference type="SMART" id="SM00060">
    <property type="entry name" value="FN3"/>
    <property type="match status" value="3"/>
</dbReference>
<gene>
    <name evidence="14" type="ORF">chiPu_0018360</name>
</gene>
<keyword evidence="15" id="KW-1185">Reference proteome</keyword>
<dbReference type="PANTHER" id="PTHR48423:SF1">
    <property type="entry name" value="INTERLEUKIN-27 RECEPTOR SUBUNIT ALPHA"/>
    <property type="match status" value="1"/>
</dbReference>
<dbReference type="Pfam" id="PF00041">
    <property type="entry name" value="fn3"/>
    <property type="match status" value="1"/>
</dbReference>
<evidence type="ECO:0000256" key="11">
    <source>
        <dbReference type="ARBA" id="ARBA00023319"/>
    </source>
</evidence>
<keyword evidence="11" id="KW-0393">Immunoglobulin domain</keyword>
<evidence type="ECO:0000313" key="14">
    <source>
        <dbReference type="EMBL" id="GCC19404.1"/>
    </source>
</evidence>
<dbReference type="AlphaFoldDB" id="A0A401RMT6"/>
<keyword evidence="9" id="KW-0675">Receptor</keyword>
<dbReference type="InterPro" id="IPR003529">
    <property type="entry name" value="Hematopoietin_rcpt_Gp130_CS"/>
</dbReference>
<evidence type="ECO:0000256" key="3">
    <source>
        <dbReference type="ARBA" id="ARBA00022692"/>
    </source>
</evidence>
<dbReference type="SUPFAM" id="SSF49265">
    <property type="entry name" value="Fibronectin type III"/>
    <property type="match status" value="3"/>
</dbReference>
<evidence type="ECO:0000256" key="6">
    <source>
        <dbReference type="ARBA" id="ARBA00022989"/>
    </source>
</evidence>
<dbReference type="Pfam" id="PF06328">
    <property type="entry name" value="Lep_receptor_Ig"/>
    <property type="match status" value="1"/>
</dbReference>